<feature type="coiled-coil region" evidence="1">
    <location>
        <begin position="166"/>
        <end position="200"/>
    </location>
</feature>
<keyword evidence="1" id="KW-0175">Coiled coil</keyword>
<reference evidence="3" key="1">
    <citation type="submission" date="2019-11" db="EMBL/GenBank/DDBJ databases">
        <title>Escherichia coli 1916D6.</title>
        <authorList>
            <person name="Yao H."/>
            <person name="Du X."/>
            <person name="Yu R."/>
            <person name="Li A."/>
        </authorList>
    </citation>
    <scope>NUCLEOTIDE SEQUENCE [LARGE SCALE GENOMIC DNA]</scope>
    <source>
        <strain evidence="3">19110F47</strain>
    </source>
</reference>
<sequence>MNAPRQGLFASLLIVSFAFHTFLLVLATTHQLNENRANQGQLMTSQLVTDSLSELEPANTVSLALLVNRYATNPSIASIRILDAQNQVLATGGQSRTREGEVFVRDAIINEKKVGSIEITLIQPSIGEILRTQWLATLLSLLVHGLLWLAYRAIARPSRSEYLARINNESRLKHELQLLTQALEQEKHQTALALAQAQQQPKPVMSPKANKSIEQSQEQNNIALNIQFYDPKQLLDTVTQSVSVPYFSLCQIFLNKSIELCVQHYKLNRSDIQTVQPFHEDGATLSIAANTPNAAACMAMIGTVFQLLSEVLYKRYREEKRFVLQTRSGLSTAVEAMQLSAVQAAERLVHQLSARENAVHLPNELLDELSTHYELVSMPNPTNVLMRHAFMVNGMDSQSAELAQSLRTEILKGKHSRAS</sequence>
<protein>
    <recommendedName>
        <fullName evidence="4">DUF4175 domain-containing protein</fullName>
    </recommendedName>
</protein>
<evidence type="ECO:0000256" key="1">
    <source>
        <dbReference type="SAM" id="Coils"/>
    </source>
</evidence>
<name>A0AAP9KI11_9GAMM</name>
<proteinExistence type="predicted"/>
<evidence type="ECO:0000313" key="3">
    <source>
        <dbReference type="Proteomes" id="UP000405075"/>
    </source>
</evidence>
<gene>
    <name evidence="2" type="ORF">GJD93_01250</name>
</gene>
<dbReference type="EMBL" id="CP046045">
    <property type="protein sequence ID" value="QGM26413.1"/>
    <property type="molecule type" value="Genomic_DNA"/>
</dbReference>
<evidence type="ECO:0000313" key="2">
    <source>
        <dbReference type="EMBL" id="QGM26413.1"/>
    </source>
</evidence>
<dbReference type="Proteomes" id="UP000405075">
    <property type="component" value="Chromosome"/>
</dbReference>
<evidence type="ECO:0008006" key="4">
    <source>
        <dbReference type="Google" id="ProtNLM"/>
    </source>
</evidence>
<dbReference type="RefSeq" id="WP_154320163.1">
    <property type="nucleotide sequence ID" value="NZ_CP046045.1"/>
</dbReference>
<organism evidence="2 3">
    <name type="scientific">Acinetobacter towneri</name>
    <dbReference type="NCBI Taxonomy" id="202956"/>
    <lineage>
        <taxon>Bacteria</taxon>
        <taxon>Pseudomonadati</taxon>
        <taxon>Pseudomonadota</taxon>
        <taxon>Gammaproteobacteria</taxon>
        <taxon>Moraxellales</taxon>
        <taxon>Moraxellaceae</taxon>
        <taxon>Acinetobacter</taxon>
    </lineage>
</organism>
<dbReference type="AlphaFoldDB" id="A0AAP9KI11"/>
<accession>A0AAP9KI11</accession>